<evidence type="ECO:0000313" key="1">
    <source>
        <dbReference type="EMBL" id="GAA3617166.1"/>
    </source>
</evidence>
<evidence type="ECO:0000313" key="2">
    <source>
        <dbReference type="Proteomes" id="UP001501074"/>
    </source>
</evidence>
<dbReference type="InterPro" id="IPR009097">
    <property type="entry name" value="Cyclic_Pdiesterase"/>
</dbReference>
<organism evidence="1 2">
    <name type="scientific">Kineosporia mesophila</name>
    <dbReference type="NCBI Taxonomy" id="566012"/>
    <lineage>
        <taxon>Bacteria</taxon>
        <taxon>Bacillati</taxon>
        <taxon>Actinomycetota</taxon>
        <taxon>Actinomycetes</taxon>
        <taxon>Kineosporiales</taxon>
        <taxon>Kineosporiaceae</taxon>
        <taxon>Kineosporia</taxon>
    </lineage>
</organism>
<name>A0ABP6ZQH8_9ACTN</name>
<gene>
    <name evidence="1" type="ORF">GCM10022223_37160</name>
</gene>
<dbReference type="SUPFAM" id="SSF55144">
    <property type="entry name" value="LigT-like"/>
    <property type="match status" value="1"/>
</dbReference>
<dbReference type="EMBL" id="BAAAZO010000006">
    <property type="protein sequence ID" value="GAA3617166.1"/>
    <property type="molecule type" value="Genomic_DNA"/>
</dbReference>
<dbReference type="Gene3D" id="3.90.1140.10">
    <property type="entry name" value="Cyclic phosphodiesterase"/>
    <property type="match status" value="1"/>
</dbReference>
<dbReference type="PANTHER" id="PTHR40037:SF1">
    <property type="entry name" value="PHOSPHOESTERASE SAOUHSC_00951-RELATED"/>
    <property type="match status" value="1"/>
</dbReference>
<keyword evidence="1" id="KW-0436">Ligase</keyword>
<protein>
    <submittedName>
        <fullName evidence="1">2'-5' RNA ligase family protein</fullName>
    </submittedName>
</protein>
<dbReference type="Pfam" id="PF13563">
    <property type="entry name" value="2_5_RNA_ligase2"/>
    <property type="match status" value="1"/>
</dbReference>
<comment type="caution">
    <text evidence="1">The sequence shown here is derived from an EMBL/GenBank/DDBJ whole genome shotgun (WGS) entry which is preliminary data.</text>
</comment>
<dbReference type="InterPro" id="IPR050580">
    <property type="entry name" value="2H_phosphoesterase_YjcG-like"/>
</dbReference>
<sequence length="199" mass="21925">MTGGTHREPPATMSMALVRPVSEDVVTIGVVLDIPQPQADFLRQSRADFGDPLAAEIPPHITLLPPTQVPAGDDQAIQDHLRAVAAVTTRFSITLSGTGSFRPISPVVFVKLEDGAEHCADLQRLIRTGPLKRALPFDYHPHVTVAHHLDDPAMDRAESELADYRSTFDVAGLNFYEHGRDGLWQLRRRFGFKGDLLDT</sequence>
<keyword evidence="2" id="KW-1185">Reference proteome</keyword>
<accession>A0ABP6ZQH8</accession>
<dbReference type="Proteomes" id="UP001501074">
    <property type="component" value="Unassembled WGS sequence"/>
</dbReference>
<reference evidence="2" key="1">
    <citation type="journal article" date="2019" name="Int. J. Syst. Evol. Microbiol.">
        <title>The Global Catalogue of Microorganisms (GCM) 10K type strain sequencing project: providing services to taxonomists for standard genome sequencing and annotation.</title>
        <authorList>
            <consortium name="The Broad Institute Genomics Platform"/>
            <consortium name="The Broad Institute Genome Sequencing Center for Infectious Disease"/>
            <person name="Wu L."/>
            <person name="Ma J."/>
        </authorList>
    </citation>
    <scope>NUCLEOTIDE SEQUENCE [LARGE SCALE GENOMIC DNA]</scope>
    <source>
        <strain evidence="2">JCM 16902</strain>
    </source>
</reference>
<proteinExistence type="predicted"/>
<dbReference type="GO" id="GO:0016874">
    <property type="term" value="F:ligase activity"/>
    <property type="evidence" value="ECO:0007669"/>
    <property type="project" value="UniProtKB-KW"/>
</dbReference>
<dbReference type="PANTHER" id="PTHR40037">
    <property type="entry name" value="PHOSPHOESTERASE YJCG-RELATED"/>
    <property type="match status" value="1"/>
</dbReference>